<keyword evidence="7" id="KW-1133">Transmembrane helix</keyword>
<evidence type="ECO:0000256" key="4">
    <source>
        <dbReference type="ARBA" id="ARBA00022679"/>
    </source>
</evidence>
<keyword evidence="5" id="KW-0812">Transmembrane</keyword>
<sequence>MADDAFCVTAQMRSRLASEWSVSATPLHDRPASMFRRCLWAETQNHIQVMGVESILRLSDWWPDGRSQTLFTEVSEGQVSRSSSRPHLVISSTSWTPDEDFNQLLDALPALDRDLAKAAKRAVVVVTGKGELRQQFEARELWSLQQLKAVRVLTLWLSFKDYALLLGSADLGLSLHTSSSGFDLPMKVVDMFGAGLPACARSFAALPELVRHGENGFTFSSSEELAQSLSHALGVGSPARGNLPVPPLDARSCRLPLATRRLRRTTCRSWSRLPGSSGLGETVCI</sequence>
<evidence type="ECO:0000313" key="9">
    <source>
        <dbReference type="EMBL" id="CAK9042584.1"/>
    </source>
</evidence>
<comment type="caution">
    <text evidence="9">The sequence shown here is derived from an EMBL/GenBank/DDBJ whole genome shotgun (WGS) entry which is preliminary data.</text>
</comment>
<accession>A0ABP0LTL9</accession>
<comment type="subcellular location">
    <subcellularLocation>
        <location evidence="1">Endoplasmic reticulum membrane</location>
        <topology evidence="1">Single-pass membrane protein</topology>
    </subcellularLocation>
</comment>
<protein>
    <submittedName>
        <fullName evidence="9">4-mannosyltransferase (GDP-Man:GlcNAc2-PP-dolichol mannosyltransferase (GDP-mannose-dolichol diphosphochitobiose mannosyltransferase</fullName>
    </submittedName>
</protein>
<keyword evidence="3" id="KW-0328">Glycosyltransferase</keyword>
<organism evidence="9 10">
    <name type="scientific">Durusdinium trenchii</name>
    <dbReference type="NCBI Taxonomy" id="1381693"/>
    <lineage>
        <taxon>Eukaryota</taxon>
        <taxon>Sar</taxon>
        <taxon>Alveolata</taxon>
        <taxon>Dinophyceae</taxon>
        <taxon>Suessiales</taxon>
        <taxon>Symbiodiniaceae</taxon>
        <taxon>Durusdinium</taxon>
    </lineage>
</organism>
<dbReference type="SUPFAM" id="SSF53756">
    <property type="entry name" value="UDP-Glycosyltransferase/glycogen phosphorylase"/>
    <property type="match status" value="1"/>
</dbReference>
<dbReference type="InterPro" id="IPR026051">
    <property type="entry name" value="ALG1-like"/>
</dbReference>
<evidence type="ECO:0000256" key="5">
    <source>
        <dbReference type="ARBA" id="ARBA00022692"/>
    </source>
</evidence>
<dbReference type="Pfam" id="PF13692">
    <property type="entry name" value="Glyco_trans_1_4"/>
    <property type="match status" value="1"/>
</dbReference>
<dbReference type="EMBL" id="CAXAMM010018025">
    <property type="protein sequence ID" value="CAK9042584.1"/>
    <property type="molecule type" value="Genomic_DNA"/>
</dbReference>
<evidence type="ECO:0000256" key="1">
    <source>
        <dbReference type="ARBA" id="ARBA00004389"/>
    </source>
</evidence>
<evidence type="ECO:0000256" key="2">
    <source>
        <dbReference type="ARBA" id="ARBA00004922"/>
    </source>
</evidence>
<keyword evidence="6" id="KW-0256">Endoplasmic reticulum</keyword>
<keyword evidence="4" id="KW-0808">Transferase</keyword>
<evidence type="ECO:0000313" key="10">
    <source>
        <dbReference type="Proteomes" id="UP001642464"/>
    </source>
</evidence>
<dbReference type="PANTHER" id="PTHR13036">
    <property type="entry name" value="BETA1,4 MANNOSYLTRANSFERASE"/>
    <property type="match status" value="1"/>
</dbReference>
<evidence type="ECO:0000256" key="7">
    <source>
        <dbReference type="ARBA" id="ARBA00022989"/>
    </source>
</evidence>
<comment type="pathway">
    <text evidence="2">Protein modification; protein glycosylation.</text>
</comment>
<dbReference type="Proteomes" id="UP001642464">
    <property type="component" value="Unassembled WGS sequence"/>
</dbReference>
<keyword evidence="10" id="KW-1185">Reference proteome</keyword>
<evidence type="ECO:0000256" key="8">
    <source>
        <dbReference type="ARBA" id="ARBA00023136"/>
    </source>
</evidence>
<gene>
    <name evidence="9" type="ORF">SCF082_LOCUS24484</name>
</gene>
<dbReference type="Gene3D" id="3.40.50.2000">
    <property type="entry name" value="Glycogen Phosphorylase B"/>
    <property type="match status" value="1"/>
</dbReference>
<proteinExistence type="predicted"/>
<reference evidence="9 10" key="1">
    <citation type="submission" date="2024-02" db="EMBL/GenBank/DDBJ databases">
        <authorList>
            <person name="Chen Y."/>
            <person name="Shah S."/>
            <person name="Dougan E. K."/>
            <person name="Thang M."/>
            <person name="Chan C."/>
        </authorList>
    </citation>
    <scope>NUCLEOTIDE SEQUENCE [LARGE SCALE GENOMIC DNA]</scope>
</reference>
<keyword evidence="8" id="KW-0472">Membrane</keyword>
<evidence type="ECO:0000256" key="6">
    <source>
        <dbReference type="ARBA" id="ARBA00022824"/>
    </source>
</evidence>
<name>A0ABP0LTL9_9DINO</name>
<dbReference type="PANTHER" id="PTHR13036:SF0">
    <property type="entry name" value="CHITOBIOSYLDIPHOSPHODOLICHOL BETA-MANNOSYLTRANSFERASE"/>
    <property type="match status" value="1"/>
</dbReference>
<evidence type="ECO:0000256" key="3">
    <source>
        <dbReference type="ARBA" id="ARBA00022676"/>
    </source>
</evidence>